<dbReference type="GO" id="GO:0005524">
    <property type="term" value="F:ATP binding"/>
    <property type="evidence" value="ECO:0007669"/>
    <property type="project" value="UniProtKB-KW"/>
</dbReference>
<dbReference type="GO" id="GO:0003690">
    <property type="term" value="F:double-stranded DNA binding"/>
    <property type="evidence" value="ECO:0007669"/>
    <property type="project" value="TreeGrafter"/>
</dbReference>
<name>A0A7S4K023_9EUKA</name>
<keyword evidence="1 3" id="KW-0547">Nucleotide-binding</keyword>
<reference evidence="6" key="1">
    <citation type="submission" date="2021-01" db="EMBL/GenBank/DDBJ databases">
        <authorList>
            <person name="Corre E."/>
            <person name="Pelletier E."/>
            <person name="Niang G."/>
            <person name="Scheremetjew M."/>
            <person name="Finn R."/>
            <person name="Kale V."/>
            <person name="Holt S."/>
            <person name="Cochrane G."/>
            <person name="Meng A."/>
            <person name="Brown T."/>
            <person name="Cohen L."/>
        </authorList>
    </citation>
    <scope>NUCLEOTIDE SEQUENCE</scope>
    <source>
        <strain evidence="6">SoJaBio B1-5/56/2</strain>
    </source>
</reference>
<organism evidence="6">
    <name type="scientific">Paramoeba aestuarina</name>
    <dbReference type="NCBI Taxonomy" id="180227"/>
    <lineage>
        <taxon>Eukaryota</taxon>
        <taxon>Amoebozoa</taxon>
        <taxon>Discosea</taxon>
        <taxon>Flabellinia</taxon>
        <taxon>Dactylopodida</taxon>
        <taxon>Paramoebidae</taxon>
        <taxon>Paramoeba</taxon>
    </lineage>
</organism>
<evidence type="ECO:0000256" key="1">
    <source>
        <dbReference type="ARBA" id="ARBA00022741"/>
    </source>
</evidence>
<dbReference type="GO" id="GO:0003697">
    <property type="term" value="F:single-stranded DNA binding"/>
    <property type="evidence" value="ECO:0007669"/>
    <property type="project" value="TreeGrafter"/>
</dbReference>
<evidence type="ECO:0000313" key="6">
    <source>
        <dbReference type="EMBL" id="CAE2278649.1"/>
    </source>
</evidence>
<dbReference type="Gene3D" id="3.40.50.300">
    <property type="entry name" value="P-loop containing nucleotide triphosphate hydrolases"/>
    <property type="match status" value="1"/>
</dbReference>
<dbReference type="AlphaFoldDB" id="A0A7S4K023"/>
<dbReference type="InterPro" id="IPR013632">
    <property type="entry name" value="Rad51_C"/>
</dbReference>
<dbReference type="GO" id="GO:0006312">
    <property type="term" value="P:mitotic recombination"/>
    <property type="evidence" value="ECO:0007669"/>
    <property type="project" value="TreeGrafter"/>
</dbReference>
<dbReference type="GO" id="GO:0000730">
    <property type="term" value="P:DNA recombinase assembly"/>
    <property type="evidence" value="ECO:0007669"/>
    <property type="project" value="TreeGrafter"/>
</dbReference>
<dbReference type="InterPro" id="IPR020587">
    <property type="entry name" value="RecA_monomer-monomer_interface"/>
</dbReference>
<dbReference type="GO" id="GO:0000794">
    <property type="term" value="C:condensed nuclear chromosome"/>
    <property type="evidence" value="ECO:0007669"/>
    <property type="project" value="TreeGrafter"/>
</dbReference>
<dbReference type="PROSITE" id="PS50162">
    <property type="entry name" value="RECA_2"/>
    <property type="match status" value="1"/>
</dbReference>
<feature type="domain" description="RecA family profile 1" evidence="4">
    <location>
        <begin position="1"/>
        <end position="59"/>
    </location>
</feature>
<evidence type="ECO:0000259" key="5">
    <source>
        <dbReference type="PROSITE" id="PS50163"/>
    </source>
</evidence>
<dbReference type="Pfam" id="PF08423">
    <property type="entry name" value="Rad51"/>
    <property type="match status" value="1"/>
</dbReference>
<evidence type="ECO:0000259" key="4">
    <source>
        <dbReference type="PROSITE" id="PS50162"/>
    </source>
</evidence>
<accession>A0A7S4K023</accession>
<dbReference type="PANTHER" id="PTHR22942">
    <property type="entry name" value="RECA/RAD51/RADA DNA STRAND-PAIRING FAMILY MEMBER"/>
    <property type="match status" value="1"/>
</dbReference>
<keyword evidence="2 3" id="KW-0067">ATP-binding</keyword>
<dbReference type="GO" id="GO:0007131">
    <property type="term" value="P:reciprocal meiotic recombination"/>
    <property type="evidence" value="ECO:0007669"/>
    <property type="project" value="TreeGrafter"/>
</dbReference>
<dbReference type="InterPro" id="IPR027417">
    <property type="entry name" value="P-loop_NTPase"/>
</dbReference>
<dbReference type="InterPro" id="IPR020588">
    <property type="entry name" value="RecA_ATP-bd"/>
</dbReference>
<dbReference type="EMBL" id="HBKR01004653">
    <property type="protein sequence ID" value="CAE2278649.1"/>
    <property type="molecule type" value="Transcribed_RNA"/>
</dbReference>
<dbReference type="GO" id="GO:0140664">
    <property type="term" value="F:ATP-dependent DNA damage sensor activity"/>
    <property type="evidence" value="ECO:0007669"/>
    <property type="project" value="InterPro"/>
</dbReference>
<evidence type="ECO:0000256" key="3">
    <source>
        <dbReference type="RuleBase" id="RU003422"/>
    </source>
</evidence>
<sequence>MVEDPYRLLIVDSAGGIFRTDFSGRGELAERQQKLCQFLARLLKLSKEFDIAVVITNQMVSDPGGALFIANSAKPMGGNIMGHASTTRLSLRKGRGEQRIMKIYDSPSLPESEAIFQIANGGIADASD</sequence>
<proteinExistence type="inferred from homology"/>
<dbReference type="GO" id="GO:0042148">
    <property type="term" value="P:DNA strand invasion"/>
    <property type="evidence" value="ECO:0007669"/>
    <property type="project" value="TreeGrafter"/>
</dbReference>
<feature type="domain" description="RecA family profile 2" evidence="5">
    <location>
        <begin position="65"/>
        <end position="128"/>
    </location>
</feature>
<dbReference type="PROSITE" id="PS50163">
    <property type="entry name" value="RECA_3"/>
    <property type="match status" value="1"/>
</dbReference>
<gene>
    <name evidence="6" type="ORF">NAES01612_LOCUS3122</name>
</gene>
<dbReference type="PANTHER" id="PTHR22942:SF30">
    <property type="entry name" value="MEIOTIC RECOMBINATION PROTEIN DMC1_LIM15 HOMOLOG"/>
    <property type="match status" value="1"/>
</dbReference>
<dbReference type="GO" id="GO:0070192">
    <property type="term" value="P:chromosome organization involved in meiotic cell cycle"/>
    <property type="evidence" value="ECO:0007669"/>
    <property type="project" value="TreeGrafter"/>
</dbReference>
<evidence type="ECO:0000256" key="2">
    <source>
        <dbReference type="ARBA" id="ARBA00022840"/>
    </source>
</evidence>
<dbReference type="GO" id="GO:0000150">
    <property type="term" value="F:DNA strand exchange activity"/>
    <property type="evidence" value="ECO:0007669"/>
    <property type="project" value="TreeGrafter"/>
</dbReference>
<protein>
    <submittedName>
        <fullName evidence="6">Uncharacterized protein</fullName>
    </submittedName>
</protein>
<comment type="similarity">
    <text evidence="3">Belongs to the RecA family.</text>
</comment>
<dbReference type="SUPFAM" id="SSF52540">
    <property type="entry name" value="P-loop containing nucleoside triphosphate hydrolases"/>
    <property type="match status" value="1"/>
</dbReference>